<keyword evidence="1" id="KW-0732">Signal</keyword>
<dbReference type="Proteomes" id="UP000239800">
    <property type="component" value="Unassembled WGS sequence"/>
</dbReference>
<accession>A0A2S7KS00</accession>
<name>A0A2S7KS00_9FLAO</name>
<dbReference type="AlphaFoldDB" id="A0A2S7KS00"/>
<evidence type="ECO:0000313" key="2">
    <source>
        <dbReference type="EMBL" id="PQB05358.1"/>
    </source>
</evidence>
<comment type="caution">
    <text evidence="2">The sequence shown here is derived from an EMBL/GenBank/DDBJ whole genome shotgun (WGS) entry which is preliminary data.</text>
</comment>
<feature type="signal peptide" evidence="1">
    <location>
        <begin position="1"/>
        <end position="19"/>
    </location>
</feature>
<sequence length="263" mass="28444">MKKVFTLILIVLTFSSVRAQIGINTTTPADGAILDISSSDKGVMFPNIALSSRDVEAPVTEPTHGIFVFNTATAGTGDMAVTPGYYWWDDTISEWVRFTSGEDGNHYVGELYGGGVVFYVYENGKHGLIASLDDLSSGGDYTLEWGPNFTDTDSQSWWDGATNTSIANSNSPVANDAVKVCEDYVAPDGTSDWHLPSIGELKALEDAAYVLFKVLDTDGDSSTNGPDYSSRYWSSTSISSWGPTVLTFPIRIPMQRAEAMIIA</sequence>
<evidence type="ECO:0000313" key="3">
    <source>
        <dbReference type="Proteomes" id="UP000239800"/>
    </source>
</evidence>
<organism evidence="2 3">
    <name type="scientific">Aureitalea marina</name>
    <dbReference type="NCBI Taxonomy" id="930804"/>
    <lineage>
        <taxon>Bacteria</taxon>
        <taxon>Pseudomonadati</taxon>
        <taxon>Bacteroidota</taxon>
        <taxon>Flavobacteriia</taxon>
        <taxon>Flavobacteriales</taxon>
        <taxon>Flavobacteriaceae</taxon>
        <taxon>Aureitalea</taxon>
    </lineage>
</organism>
<proteinExistence type="predicted"/>
<feature type="chain" id="PRO_5015735916" description="DUF1566 domain-containing protein" evidence="1">
    <location>
        <begin position="20"/>
        <end position="263"/>
    </location>
</feature>
<gene>
    <name evidence="2" type="ORF">BST85_11020</name>
</gene>
<keyword evidence="3" id="KW-1185">Reference proteome</keyword>
<dbReference type="EMBL" id="MQUB01000001">
    <property type="protein sequence ID" value="PQB05358.1"/>
    <property type="molecule type" value="Genomic_DNA"/>
</dbReference>
<dbReference type="OrthoDB" id="9765957at2"/>
<evidence type="ECO:0008006" key="4">
    <source>
        <dbReference type="Google" id="ProtNLM"/>
    </source>
</evidence>
<evidence type="ECO:0000256" key="1">
    <source>
        <dbReference type="SAM" id="SignalP"/>
    </source>
</evidence>
<dbReference type="RefSeq" id="WP_104813296.1">
    <property type="nucleotide sequence ID" value="NZ_MQUB01000001.1"/>
</dbReference>
<reference evidence="2 3" key="1">
    <citation type="submission" date="2016-11" db="EMBL/GenBank/DDBJ databases">
        <title>Trade-off between light-utilization and light-protection in marine flavobacteria.</title>
        <authorList>
            <person name="Kumagai Y."/>
        </authorList>
    </citation>
    <scope>NUCLEOTIDE SEQUENCE [LARGE SCALE GENOMIC DNA]</scope>
    <source>
        <strain evidence="2 3">NBRC 107741</strain>
    </source>
</reference>
<protein>
    <recommendedName>
        <fullName evidence="4">DUF1566 domain-containing protein</fullName>
    </recommendedName>
</protein>